<keyword evidence="4" id="KW-0106">Calcium</keyword>
<gene>
    <name evidence="7" type="ORF">SAMN04489812_5155</name>
</gene>
<protein>
    <submittedName>
        <fullName evidence="7">Arylsulfatase A</fullName>
    </submittedName>
</protein>
<keyword evidence="2" id="KW-0479">Metal-binding</keyword>
<organism evidence="7 8">
    <name type="scientific">Microlunatus soli</name>
    <dbReference type="NCBI Taxonomy" id="630515"/>
    <lineage>
        <taxon>Bacteria</taxon>
        <taxon>Bacillati</taxon>
        <taxon>Actinomycetota</taxon>
        <taxon>Actinomycetes</taxon>
        <taxon>Propionibacteriales</taxon>
        <taxon>Propionibacteriaceae</taxon>
        <taxon>Microlunatus</taxon>
    </lineage>
</organism>
<evidence type="ECO:0000313" key="8">
    <source>
        <dbReference type="Proteomes" id="UP000199103"/>
    </source>
</evidence>
<accession>A0A1H1ZF56</accession>
<dbReference type="EMBL" id="LT629772">
    <property type="protein sequence ID" value="SDT31836.1"/>
    <property type="molecule type" value="Genomic_DNA"/>
</dbReference>
<evidence type="ECO:0000259" key="6">
    <source>
        <dbReference type="Pfam" id="PF00884"/>
    </source>
</evidence>
<reference evidence="7 8" key="1">
    <citation type="submission" date="2016-10" db="EMBL/GenBank/DDBJ databases">
        <authorList>
            <person name="de Groot N.N."/>
        </authorList>
    </citation>
    <scope>NUCLEOTIDE SEQUENCE [LARGE SCALE GENOMIC DNA]</scope>
    <source>
        <strain evidence="7 8">DSM 21800</strain>
    </source>
</reference>
<dbReference type="CDD" id="cd16027">
    <property type="entry name" value="SGSH"/>
    <property type="match status" value="1"/>
</dbReference>
<dbReference type="SUPFAM" id="SSF53649">
    <property type="entry name" value="Alkaline phosphatase-like"/>
    <property type="match status" value="1"/>
</dbReference>
<evidence type="ECO:0000256" key="4">
    <source>
        <dbReference type="ARBA" id="ARBA00022837"/>
    </source>
</evidence>
<name>A0A1H1ZF56_9ACTN</name>
<dbReference type="Pfam" id="PF00884">
    <property type="entry name" value="Sulfatase"/>
    <property type="match status" value="1"/>
</dbReference>
<evidence type="ECO:0000313" key="7">
    <source>
        <dbReference type="EMBL" id="SDT31836.1"/>
    </source>
</evidence>
<dbReference type="PROSITE" id="PS00523">
    <property type="entry name" value="SULFATASE_1"/>
    <property type="match status" value="1"/>
</dbReference>
<dbReference type="Gene3D" id="3.40.720.10">
    <property type="entry name" value="Alkaline Phosphatase, subunit A"/>
    <property type="match status" value="1"/>
</dbReference>
<feature type="domain" description="Sulfatase N-terminal" evidence="6">
    <location>
        <begin position="10"/>
        <end position="280"/>
    </location>
</feature>
<dbReference type="PANTHER" id="PTHR42693">
    <property type="entry name" value="ARYLSULFATASE FAMILY MEMBER"/>
    <property type="match status" value="1"/>
</dbReference>
<evidence type="ECO:0000256" key="3">
    <source>
        <dbReference type="ARBA" id="ARBA00022801"/>
    </source>
</evidence>
<dbReference type="Proteomes" id="UP000199103">
    <property type="component" value="Chromosome I"/>
</dbReference>
<dbReference type="InterPro" id="IPR024607">
    <property type="entry name" value="Sulfatase_CS"/>
</dbReference>
<evidence type="ECO:0000256" key="1">
    <source>
        <dbReference type="ARBA" id="ARBA00008779"/>
    </source>
</evidence>
<evidence type="ECO:0000256" key="5">
    <source>
        <dbReference type="SAM" id="MobiDB-lite"/>
    </source>
</evidence>
<feature type="region of interest" description="Disordered" evidence="5">
    <location>
        <begin position="406"/>
        <end position="429"/>
    </location>
</feature>
<comment type="similarity">
    <text evidence="1">Belongs to the sulfatase family.</text>
</comment>
<keyword evidence="3" id="KW-0378">Hydrolase</keyword>
<dbReference type="InterPro" id="IPR017850">
    <property type="entry name" value="Alkaline_phosphatase_core_sf"/>
</dbReference>
<evidence type="ECO:0000256" key="2">
    <source>
        <dbReference type="ARBA" id="ARBA00022723"/>
    </source>
</evidence>
<dbReference type="PANTHER" id="PTHR42693:SF53">
    <property type="entry name" value="ENDO-4-O-SULFATASE"/>
    <property type="match status" value="1"/>
</dbReference>
<proteinExistence type="inferred from homology"/>
<dbReference type="InterPro" id="IPR000917">
    <property type="entry name" value="Sulfatase_N"/>
</dbReference>
<dbReference type="GO" id="GO:0004065">
    <property type="term" value="F:arylsulfatase activity"/>
    <property type="evidence" value="ECO:0007669"/>
    <property type="project" value="TreeGrafter"/>
</dbReference>
<dbReference type="AlphaFoldDB" id="A0A1H1ZF56"/>
<sequence length="429" mass="46675">MTMQAPTSRPNIVYLHSHDTGRYVAPYGHAMPTPNIQRLAEQGTLFRRAFSAAPTCSPSRAALFTGSHPHQNGMLGLTHRGFELNDGTQHLVGLLGGAGYRTVLAGLQHISTDVDRIGYDEVSTVQSHRVEHVAPAAVDFVDRGLSEPFFLDVGFFETHRPFPAPDGENPDFLAPPVPLPDTSEVRTDMAGYRRSVRTLDEGIGAVLDALEANGLSERTLVICTTDHGIAFPQMKCNLTDAGIGVMLIMRGPGGFTGGGVVDAMVSQIDLLPTVCDLAGIEPPVGLAGHPLGPLVRGETDGVHDEIFAEVSYHAAYEPQRCVRTDRWKYIRRFDHRASRVYPNCDAGPSKALLEKEGWDQQPRPDEMLYDLVFDPNETNNVIDEPYAAAQATDLRARLDRWMQDTADPLLHGPVPAPAGAKIDSADKTT</sequence>
<keyword evidence="8" id="KW-1185">Reference proteome</keyword>
<dbReference type="InterPro" id="IPR050738">
    <property type="entry name" value="Sulfatase"/>
</dbReference>
<dbReference type="RefSeq" id="WP_197679864.1">
    <property type="nucleotide sequence ID" value="NZ_LT629772.1"/>
</dbReference>
<dbReference type="GO" id="GO:0046872">
    <property type="term" value="F:metal ion binding"/>
    <property type="evidence" value="ECO:0007669"/>
    <property type="project" value="UniProtKB-KW"/>
</dbReference>
<dbReference type="STRING" id="630515.SAMN04489812_5155"/>